<dbReference type="EMBL" id="UOGC01000132">
    <property type="protein sequence ID" value="VAX22065.1"/>
    <property type="molecule type" value="Genomic_DNA"/>
</dbReference>
<feature type="non-terminal residue" evidence="4">
    <location>
        <position position="1"/>
    </location>
</feature>
<gene>
    <name evidence="4" type="ORF">MNBD_NITROSPINAE01-146</name>
</gene>
<sequence length="76" mass="8365">VSSGFVEVTQERVIVLARTCERKDDIDVERAKKAKEQAEKTLAGLSYGDEGYAEAEEELNRAEARLLAASGKNTYS</sequence>
<dbReference type="GO" id="GO:0016787">
    <property type="term" value="F:hydrolase activity"/>
    <property type="evidence" value="ECO:0007669"/>
    <property type="project" value="UniProtKB-KW"/>
</dbReference>
<reference evidence="4" key="1">
    <citation type="submission" date="2018-06" db="EMBL/GenBank/DDBJ databases">
        <authorList>
            <person name="Zhirakovskaya E."/>
        </authorList>
    </citation>
    <scope>NUCLEOTIDE SEQUENCE</scope>
</reference>
<dbReference type="Gene3D" id="2.60.15.10">
    <property type="entry name" value="F0F1 ATP synthase delta/epsilon subunit, N-terminal"/>
    <property type="match status" value="1"/>
</dbReference>
<organism evidence="4">
    <name type="scientific">hydrothermal vent metagenome</name>
    <dbReference type="NCBI Taxonomy" id="652676"/>
    <lineage>
        <taxon>unclassified sequences</taxon>
        <taxon>metagenomes</taxon>
        <taxon>ecological metagenomes</taxon>
    </lineage>
</organism>
<evidence type="ECO:0000256" key="2">
    <source>
        <dbReference type="ARBA" id="ARBA00023310"/>
    </source>
</evidence>
<proteinExistence type="predicted"/>
<dbReference type="AlphaFoldDB" id="A0A3B1CSN1"/>
<keyword evidence="1" id="KW-0139">CF(1)</keyword>
<accession>A0A3B1CSN1</accession>
<dbReference type="InterPro" id="IPR036771">
    <property type="entry name" value="ATPsynth_dsu/esu_N"/>
</dbReference>
<dbReference type="CDD" id="cd12152">
    <property type="entry name" value="F1-ATPase_delta"/>
    <property type="match status" value="1"/>
</dbReference>
<evidence type="ECO:0000313" key="4">
    <source>
        <dbReference type="EMBL" id="VAX22065.1"/>
    </source>
</evidence>
<dbReference type="GO" id="GO:0046933">
    <property type="term" value="F:proton-transporting ATP synthase activity, rotational mechanism"/>
    <property type="evidence" value="ECO:0007669"/>
    <property type="project" value="InterPro"/>
</dbReference>
<dbReference type="InterPro" id="IPR020547">
    <property type="entry name" value="ATP_synth_F1_esu_C"/>
</dbReference>
<dbReference type="InterPro" id="IPR036794">
    <property type="entry name" value="ATP_F1_dsu/esu_C_sf"/>
</dbReference>
<evidence type="ECO:0000256" key="1">
    <source>
        <dbReference type="ARBA" id="ARBA00023196"/>
    </source>
</evidence>
<dbReference type="Pfam" id="PF00401">
    <property type="entry name" value="ATP-synt_DE"/>
    <property type="match status" value="1"/>
</dbReference>
<name>A0A3B1CSN1_9ZZZZ</name>
<protein>
    <submittedName>
        <fullName evidence="4">ATP synthase epsilon chain</fullName>
        <ecNumber evidence="4">3.6.3.14</ecNumber>
    </submittedName>
</protein>
<evidence type="ECO:0000259" key="3">
    <source>
        <dbReference type="Pfam" id="PF00401"/>
    </source>
</evidence>
<keyword evidence="4" id="KW-0378">Hydrolase</keyword>
<feature type="domain" description="ATP synthase epsilon subunit C-terminal" evidence="3">
    <location>
        <begin position="24"/>
        <end position="69"/>
    </location>
</feature>
<keyword evidence="2" id="KW-0066">ATP synthesis</keyword>
<dbReference type="EC" id="3.6.3.14" evidence="4"/>
<dbReference type="SUPFAM" id="SSF46604">
    <property type="entry name" value="Epsilon subunit of F1F0-ATP synthase C-terminal domain"/>
    <property type="match status" value="1"/>
</dbReference>
<dbReference type="GO" id="GO:0045259">
    <property type="term" value="C:proton-transporting ATP synthase complex"/>
    <property type="evidence" value="ECO:0007669"/>
    <property type="project" value="UniProtKB-KW"/>
</dbReference>
<dbReference type="InterPro" id="IPR001469">
    <property type="entry name" value="ATP_synth_F1_dsu/esu"/>
</dbReference>